<evidence type="ECO:0000256" key="5">
    <source>
        <dbReference type="ARBA" id="ARBA00023136"/>
    </source>
</evidence>
<keyword evidence="2" id="KW-1003">Cell membrane</keyword>
<dbReference type="PANTHER" id="PTHR42688">
    <property type="entry name" value="CONSERVED PROTEIN"/>
    <property type="match status" value="1"/>
</dbReference>
<evidence type="ECO:0000313" key="8">
    <source>
        <dbReference type="EMBL" id="WPR90205.1"/>
    </source>
</evidence>
<evidence type="ECO:0000256" key="6">
    <source>
        <dbReference type="SAM" id="Phobius"/>
    </source>
</evidence>
<keyword evidence="3 6" id="KW-0812">Transmembrane</keyword>
<dbReference type="InterPro" id="IPR036259">
    <property type="entry name" value="MFS_trans_sf"/>
</dbReference>
<keyword evidence="9" id="KW-1185">Reference proteome</keyword>
<dbReference type="Gene3D" id="1.20.1250.20">
    <property type="entry name" value="MFS general substrate transporter like domains"/>
    <property type="match status" value="1"/>
</dbReference>
<evidence type="ECO:0000313" key="9">
    <source>
        <dbReference type="Proteomes" id="UP001323798"/>
    </source>
</evidence>
<feature type="transmembrane region" description="Helical" evidence="6">
    <location>
        <begin position="247"/>
        <end position="272"/>
    </location>
</feature>
<feature type="transmembrane region" description="Helical" evidence="6">
    <location>
        <begin position="284"/>
        <end position="304"/>
    </location>
</feature>
<sequence>MTSPDRPAPPDRAHTPAPRVAPWSMVMGLGFVSLGIDMVADGAASVSGALLAGLGASAVLVGVVAGGAEALALLLRLVTGPWSDRTRAYWTFTIVGYAMTAISVPLLAITPLLGSVGLAVACALLLIERTGKAVRAPSKTVLLADAAQAVGAGRGFGVHKMLDQIGAFSGPLLVAGITAVAGTLWPAFLVLIIPAAVAMVLLFWLRARVPDPSLYRRADAGPATSDQPSAPAPAAVPAPARKTYGTFLLFSLFAGLTTFGLLSYSIVSFHLVQTGLVALPAIPLLYAVGMAAAAVSALATGWAYDRWGPAVLLAVPILTVFVPGLSLGATLVAVVSGIVLWGAASGVQDSTVKALVAELAPSGRGGSAYGWFAVFQGAGALAGAIVAGALYANVPALITIVVVLQAVAIVLLVLVLRRRKARAGAV</sequence>
<feature type="transmembrane region" description="Helical" evidence="6">
    <location>
        <begin position="397"/>
        <end position="416"/>
    </location>
</feature>
<accession>A0ABZ0SN28</accession>
<evidence type="ECO:0000256" key="2">
    <source>
        <dbReference type="ARBA" id="ARBA00022475"/>
    </source>
</evidence>
<dbReference type="InterPro" id="IPR052425">
    <property type="entry name" value="Uncharacterized_MFS-type"/>
</dbReference>
<evidence type="ECO:0000256" key="4">
    <source>
        <dbReference type="ARBA" id="ARBA00022989"/>
    </source>
</evidence>
<feature type="transmembrane region" description="Helical" evidence="6">
    <location>
        <begin position="51"/>
        <end position="74"/>
    </location>
</feature>
<dbReference type="SUPFAM" id="SSF103473">
    <property type="entry name" value="MFS general substrate transporter"/>
    <property type="match status" value="1"/>
</dbReference>
<dbReference type="CDD" id="cd17370">
    <property type="entry name" value="MFS_MJ1317_like"/>
    <property type="match status" value="1"/>
</dbReference>
<feature type="transmembrane region" description="Helical" evidence="6">
    <location>
        <begin position="172"/>
        <end position="205"/>
    </location>
</feature>
<dbReference type="PROSITE" id="PS50850">
    <property type="entry name" value="MFS"/>
    <property type="match status" value="1"/>
</dbReference>
<protein>
    <submittedName>
        <fullName evidence="8">MFS transporter</fullName>
    </submittedName>
</protein>
<feature type="transmembrane region" description="Helical" evidence="6">
    <location>
        <begin position="94"/>
        <end position="127"/>
    </location>
</feature>
<reference evidence="8 9" key="1">
    <citation type="submission" date="2023-11" db="EMBL/GenBank/DDBJ databases">
        <title>Genome sequence of Microbacterium rhizosphaerae KACC 19337.</title>
        <authorList>
            <person name="Choi H."/>
            <person name="Kim S."/>
            <person name="Kim Y."/>
            <person name="Kwon S.-W."/>
            <person name="Heo J."/>
        </authorList>
    </citation>
    <scope>NUCLEOTIDE SEQUENCE [LARGE SCALE GENOMIC DNA]</scope>
    <source>
        <strain evidence="8 9">KACC 19337</strain>
    </source>
</reference>
<proteinExistence type="predicted"/>
<dbReference type="RefSeq" id="WP_320942917.1">
    <property type="nucleotide sequence ID" value="NZ_CP139368.1"/>
</dbReference>
<keyword evidence="4 6" id="KW-1133">Transmembrane helix</keyword>
<dbReference type="Proteomes" id="UP001323798">
    <property type="component" value="Chromosome"/>
</dbReference>
<keyword evidence="5 6" id="KW-0472">Membrane</keyword>
<comment type="subcellular location">
    <subcellularLocation>
        <location evidence="1">Cell membrane</location>
        <topology evidence="1">Multi-pass membrane protein</topology>
    </subcellularLocation>
</comment>
<evidence type="ECO:0000259" key="7">
    <source>
        <dbReference type="PROSITE" id="PS50850"/>
    </source>
</evidence>
<dbReference type="Pfam" id="PF07690">
    <property type="entry name" value="MFS_1"/>
    <property type="match status" value="1"/>
</dbReference>
<feature type="transmembrane region" description="Helical" evidence="6">
    <location>
        <begin position="20"/>
        <end position="39"/>
    </location>
</feature>
<dbReference type="InterPro" id="IPR020846">
    <property type="entry name" value="MFS_dom"/>
</dbReference>
<feature type="transmembrane region" description="Helical" evidence="6">
    <location>
        <begin position="369"/>
        <end position="391"/>
    </location>
</feature>
<feature type="transmembrane region" description="Helical" evidence="6">
    <location>
        <begin position="310"/>
        <end position="343"/>
    </location>
</feature>
<dbReference type="EMBL" id="CP139368">
    <property type="protein sequence ID" value="WPR90205.1"/>
    <property type="molecule type" value="Genomic_DNA"/>
</dbReference>
<gene>
    <name evidence="8" type="ORF">SM116_02670</name>
</gene>
<name>A0ABZ0SN28_9MICO</name>
<dbReference type="InterPro" id="IPR011701">
    <property type="entry name" value="MFS"/>
</dbReference>
<evidence type="ECO:0000256" key="1">
    <source>
        <dbReference type="ARBA" id="ARBA00004651"/>
    </source>
</evidence>
<feature type="domain" description="Major facilitator superfamily (MFS) profile" evidence="7">
    <location>
        <begin position="23"/>
        <end position="420"/>
    </location>
</feature>
<evidence type="ECO:0000256" key="3">
    <source>
        <dbReference type="ARBA" id="ARBA00022692"/>
    </source>
</evidence>
<organism evidence="8 9">
    <name type="scientific">Microbacterium rhizosphaerae</name>
    <dbReference type="NCBI Taxonomy" id="1678237"/>
    <lineage>
        <taxon>Bacteria</taxon>
        <taxon>Bacillati</taxon>
        <taxon>Actinomycetota</taxon>
        <taxon>Actinomycetes</taxon>
        <taxon>Micrococcales</taxon>
        <taxon>Microbacteriaceae</taxon>
        <taxon>Microbacterium</taxon>
    </lineage>
</organism>
<dbReference type="PANTHER" id="PTHR42688:SF1">
    <property type="entry name" value="BLR5212 PROTEIN"/>
    <property type="match status" value="1"/>
</dbReference>